<dbReference type="RefSeq" id="WP_054967900.1">
    <property type="nucleotide sequence ID" value="NZ_LJCO01000014.1"/>
</dbReference>
<gene>
    <name evidence="5" type="ORF">AN477_03970</name>
</gene>
<keyword evidence="4" id="KW-1133">Transmembrane helix</keyword>
<reference evidence="5 6" key="1">
    <citation type="submission" date="2015-09" db="EMBL/GenBank/DDBJ databases">
        <title>Draft genome sequence of Alicyclobacillus ferrooxydans DSM 22381.</title>
        <authorList>
            <person name="Hemp J."/>
        </authorList>
    </citation>
    <scope>NUCLEOTIDE SEQUENCE [LARGE SCALE GENOMIC DNA]</scope>
    <source>
        <strain evidence="5 6">TC-34</strain>
    </source>
</reference>
<evidence type="ECO:0000256" key="1">
    <source>
        <dbReference type="ARBA" id="ARBA00006739"/>
    </source>
</evidence>
<keyword evidence="6" id="KW-1185">Reference proteome</keyword>
<keyword evidence="4" id="KW-0472">Membrane</keyword>
<dbReference type="PANTHER" id="PTHR43630:SF1">
    <property type="entry name" value="POLY-BETA-1,6-N-ACETYL-D-GLUCOSAMINE SYNTHASE"/>
    <property type="match status" value="1"/>
</dbReference>
<keyword evidence="4" id="KW-0812">Transmembrane</keyword>
<evidence type="ECO:0000313" key="6">
    <source>
        <dbReference type="Proteomes" id="UP000050482"/>
    </source>
</evidence>
<sequence length="415" mass="48353">MSLVHLCINILFLVMQVFTGVLGLYQVAVALFGIWHLRQPIRYDPQKRFAVVIAAHNEERVIGPLIDSIMAQEYPRAMFDVHVIADNCTDHTREVTEHHGAIAHPRFDEEQRGKGYAIEWMIDKLERWPAKYDAVVMFDADNLVAQDFLRIMNDKLCEGHQVIQGYLDVKNPFDTWISVSMAISYWFSNRMWQNARQNLRLSSSLGGTGLCVDMGLLHDIGWEATGLTEDLEFGVRCVERGIIPIWAHDAKVYDEKPMTLLASMRQRLRWMQGHFHCAHHHMIPLIKAGIVERNFVKFDAGVYLFQPVRFLILFLTSLMMVLQVSKPHDTIMSHIVGFLPTDFWVVVNVLLYLQMPLALFLERVNWRAYFGLILLPFFLWTWGPLVFQAYFTKTNREWAHTVHKRSIRLDELRSR</sequence>
<accession>A0A0P9CHD9</accession>
<evidence type="ECO:0000256" key="4">
    <source>
        <dbReference type="SAM" id="Phobius"/>
    </source>
</evidence>
<dbReference type="AlphaFoldDB" id="A0A0P9CHD9"/>
<comment type="similarity">
    <text evidence="1">Belongs to the glycosyltransferase 2 family.</text>
</comment>
<dbReference type="PANTHER" id="PTHR43630">
    <property type="entry name" value="POLY-BETA-1,6-N-ACETYL-D-GLUCOSAMINE SYNTHASE"/>
    <property type="match status" value="1"/>
</dbReference>
<protein>
    <submittedName>
        <fullName evidence="5">Glycosyl transferase family 2</fullName>
    </submittedName>
</protein>
<feature type="transmembrane region" description="Helical" evidence="4">
    <location>
        <begin position="302"/>
        <end position="323"/>
    </location>
</feature>
<evidence type="ECO:0000256" key="2">
    <source>
        <dbReference type="ARBA" id="ARBA00022676"/>
    </source>
</evidence>
<proteinExistence type="inferred from homology"/>
<dbReference type="GO" id="GO:0016757">
    <property type="term" value="F:glycosyltransferase activity"/>
    <property type="evidence" value="ECO:0007669"/>
    <property type="project" value="UniProtKB-KW"/>
</dbReference>
<dbReference type="InterPro" id="IPR029044">
    <property type="entry name" value="Nucleotide-diphossugar_trans"/>
</dbReference>
<dbReference type="CDD" id="cd06438">
    <property type="entry name" value="EpsO_like"/>
    <property type="match status" value="1"/>
</dbReference>
<feature type="transmembrane region" description="Helical" evidence="4">
    <location>
        <begin position="368"/>
        <end position="391"/>
    </location>
</feature>
<keyword evidence="2" id="KW-0328">Glycosyltransferase</keyword>
<feature type="transmembrane region" description="Helical" evidence="4">
    <location>
        <begin position="12"/>
        <end position="37"/>
    </location>
</feature>
<dbReference type="Pfam" id="PF13641">
    <property type="entry name" value="Glyco_tranf_2_3"/>
    <property type="match status" value="1"/>
</dbReference>
<evidence type="ECO:0000256" key="3">
    <source>
        <dbReference type="ARBA" id="ARBA00022679"/>
    </source>
</evidence>
<keyword evidence="3 5" id="KW-0808">Transferase</keyword>
<dbReference type="PATRIC" id="fig|471514.4.peg.666"/>
<organism evidence="5 6">
    <name type="scientific">Alicyclobacillus ferrooxydans</name>
    <dbReference type="NCBI Taxonomy" id="471514"/>
    <lineage>
        <taxon>Bacteria</taxon>
        <taxon>Bacillati</taxon>
        <taxon>Bacillota</taxon>
        <taxon>Bacilli</taxon>
        <taxon>Bacillales</taxon>
        <taxon>Alicyclobacillaceae</taxon>
        <taxon>Alicyclobacillus</taxon>
    </lineage>
</organism>
<feature type="transmembrane region" description="Helical" evidence="4">
    <location>
        <begin position="343"/>
        <end position="361"/>
    </location>
</feature>
<dbReference type="OrthoDB" id="9797391at2"/>
<dbReference type="STRING" id="471514.AN477_03970"/>
<evidence type="ECO:0000313" key="5">
    <source>
        <dbReference type="EMBL" id="KPV45167.1"/>
    </source>
</evidence>
<dbReference type="SUPFAM" id="SSF53448">
    <property type="entry name" value="Nucleotide-diphospho-sugar transferases"/>
    <property type="match status" value="1"/>
</dbReference>
<dbReference type="Proteomes" id="UP000050482">
    <property type="component" value="Unassembled WGS sequence"/>
</dbReference>
<name>A0A0P9CHD9_9BACL</name>
<dbReference type="Gene3D" id="3.90.550.10">
    <property type="entry name" value="Spore Coat Polysaccharide Biosynthesis Protein SpsA, Chain A"/>
    <property type="match status" value="1"/>
</dbReference>
<comment type="caution">
    <text evidence="5">The sequence shown here is derived from an EMBL/GenBank/DDBJ whole genome shotgun (WGS) entry which is preliminary data.</text>
</comment>
<dbReference type="EMBL" id="LJCO01000014">
    <property type="protein sequence ID" value="KPV45167.1"/>
    <property type="molecule type" value="Genomic_DNA"/>
</dbReference>